<evidence type="ECO:0000259" key="4">
    <source>
        <dbReference type="Pfam" id="PF00149"/>
    </source>
</evidence>
<dbReference type="PANTHER" id="PTHR31302">
    <property type="entry name" value="TRANSMEMBRANE PROTEIN WITH METALLOPHOSPHOESTERASE DOMAIN-RELATED"/>
    <property type="match status" value="1"/>
</dbReference>
<sequence>MLSLTATALIVLIVMTLLLYALLILPTQWLKVERVRFDAGLGLKILQLSDLHVERMRIAPGTIRRILREEQPDYVFITGDFTKLPGQLPRLGLYLSVLEESGVPGYAVLGNHDYQQPKVRRLIRFVEQYGIRVLRNESAQLDRFQLIGIDDWSSGKSHIGQSFAKVTEGQPKIVITHDPNIVLKLNRPFGYLMAGHLHGRQLNVPFFFRFRPMGPLPAMGIYRGLHKTDYGAYYISKGLGQTAFNARFLVRSEVTIHEL</sequence>
<keyword evidence="2" id="KW-0378">Hydrolase</keyword>
<reference evidence="5 6" key="1">
    <citation type="submission" date="2024-04" db="EMBL/GenBank/DDBJ databases">
        <title>draft genome sequnece of Paenibacillus filicis.</title>
        <authorList>
            <person name="Kim D.-U."/>
        </authorList>
    </citation>
    <scope>NUCLEOTIDE SEQUENCE [LARGE SCALE GENOMIC DNA]</scope>
    <source>
        <strain evidence="5 6">KACC14197</strain>
    </source>
</reference>
<keyword evidence="1" id="KW-0479">Metal-binding</keyword>
<gene>
    <name evidence="5" type="ORF">WMW72_03475</name>
</gene>
<proteinExistence type="predicted"/>
<organism evidence="5 6">
    <name type="scientific">Paenibacillus filicis</name>
    <dbReference type="NCBI Taxonomy" id="669464"/>
    <lineage>
        <taxon>Bacteria</taxon>
        <taxon>Bacillati</taxon>
        <taxon>Bacillota</taxon>
        <taxon>Bacilli</taxon>
        <taxon>Bacillales</taxon>
        <taxon>Paenibacillaceae</taxon>
        <taxon>Paenibacillus</taxon>
    </lineage>
</organism>
<keyword evidence="3" id="KW-1133">Transmembrane helix</keyword>
<dbReference type="InterPro" id="IPR029052">
    <property type="entry name" value="Metallo-depent_PP-like"/>
</dbReference>
<dbReference type="SUPFAM" id="SSF56300">
    <property type="entry name" value="Metallo-dependent phosphatases"/>
    <property type="match status" value="1"/>
</dbReference>
<dbReference type="InterPro" id="IPR004843">
    <property type="entry name" value="Calcineurin-like_PHP"/>
</dbReference>
<comment type="caution">
    <text evidence="5">The sequence shown here is derived from an EMBL/GenBank/DDBJ whole genome shotgun (WGS) entry which is preliminary data.</text>
</comment>
<keyword evidence="3" id="KW-0812">Transmembrane</keyword>
<evidence type="ECO:0000313" key="6">
    <source>
        <dbReference type="Proteomes" id="UP001469365"/>
    </source>
</evidence>
<protein>
    <submittedName>
        <fullName evidence="5">Metallophosphoesterase</fullName>
    </submittedName>
</protein>
<evidence type="ECO:0000256" key="3">
    <source>
        <dbReference type="SAM" id="Phobius"/>
    </source>
</evidence>
<feature type="transmembrane region" description="Helical" evidence="3">
    <location>
        <begin position="6"/>
        <end position="25"/>
    </location>
</feature>
<dbReference type="Pfam" id="PF00149">
    <property type="entry name" value="Metallophos"/>
    <property type="match status" value="1"/>
</dbReference>
<dbReference type="EMBL" id="JBBPCC010000001">
    <property type="protein sequence ID" value="MEK8126964.1"/>
    <property type="molecule type" value="Genomic_DNA"/>
</dbReference>
<dbReference type="Proteomes" id="UP001469365">
    <property type="component" value="Unassembled WGS sequence"/>
</dbReference>
<feature type="domain" description="Calcineurin-like phosphoesterase" evidence="4">
    <location>
        <begin position="43"/>
        <end position="198"/>
    </location>
</feature>
<dbReference type="InterPro" id="IPR051158">
    <property type="entry name" value="Metallophosphoesterase_sf"/>
</dbReference>
<accession>A0ABU9DDM8</accession>
<dbReference type="Gene3D" id="3.60.21.10">
    <property type="match status" value="1"/>
</dbReference>
<dbReference type="PANTHER" id="PTHR31302:SF31">
    <property type="entry name" value="PHOSPHODIESTERASE YAEI"/>
    <property type="match status" value="1"/>
</dbReference>
<dbReference type="RefSeq" id="WP_341414098.1">
    <property type="nucleotide sequence ID" value="NZ_JBBPCC010000001.1"/>
</dbReference>
<evidence type="ECO:0000256" key="2">
    <source>
        <dbReference type="ARBA" id="ARBA00022801"/>
    </source>
</evidence>
<evidence type="ECO:0000256" key="1">
    <source>
        <dbReference type="ARBA" id="ARBA00022723"/>
    </source>
</evidence>
<keyword evidence="6" id="KW-1185">Reference proteome</keyword>
<keyword evidence="3" id="KW-0472">Membrane</keyword>
<name>A0ABU9DDM8_9BACL</name>
<evidence type="ECO:0000313" key="5">
    <source>
        <dbReference type="EMBL" id="MEK8126964.1"/>
    </source>
</evidence>